<reference evidence="1 2" key="1">
    <citation type="submission" date="2018-10" db="EMBL/GenBank/DDBJ databases">
        <title>Genomic Encyclopedia of Archaeal and Bacterial Type Strains, Phase II (KMG-II): from individual species to whole genera.</title>
        <authorList>
            <person name="Goeker M."/>
        </authorList>
    </citation>
    <scope>NUCLEOTIDE SEQUENCE [LARGE SCALE GENOMIC DNA]</scope>
    <source>
        <strain evidence="1 2">DSM 11927</strain>
    </source>
</reference>
<sequence>MPALTPVSLLGHSASLVRQGCPDSLFTPLPESTLSPLLAFRILPTKRSRSADSPTKIPSEPRELPRAFPFKRFAEVCWCDLHFLSVLGGFFWSVGGRDLPDSQH</sequence>
<accession>A0A495R5Q0</accession>
<organism evidence="1 2">
    <name type="scientific">Haloarcula quadrata</name>
    <dbReference type="NCBI Taxonomy" id="182779"/>
    <lineage>
        <taxon>Archaea</taxon>
        <taxon>Methanobacteriati</taxon>
        <taxon>Methanobacteriota</taxon>
        <taxon>Stenosarchaea group</taxon>
        <taxon>Halobacteria</taxon>
        <taxon>Halobacteriales</taxon>
        <taxon>Haloarculaceae</taxon>
        <taxon>Haloarcula</taxon>
    </lineage>
</organism>
<proteinExistence type="predicted"/>
<name>A0A495R5Q0_9EURY</name>
<comment type="caution">
    <text evidence="1">The sequence shown here is derived from an EMBL/GenBank/DDBJ whole genome shotgun (WGS) entry which is preliminary data.</text>
</comment>
<protein>
    <submittedName>
        <fullName evidence="1">Uncharacterized protein</fullName>
    </submittedName>
</protein>
<evidence type="ECO:0000313" key="1">
    <source>
        <dbReference type="EMBL" id="RKS82540.1"/>
    </source>
</evidence>
<dbReference type="EMBL" id="RBWW01000001">
    <property type="protein sequence ID" value="RKS82540.1"/>
    <property type="molecule type" value="Genomic_DNA"/>
</dbReference>
<dbReference type="Proteomes" id="UP000268233">
    <property type="component" value="Unassembled WGS sequence"/>
</dbReference>
<evidence type="ECO:0000313" key="2">
    <source>
        <dbReference type="Proteomes" id="UP000268233"/>
    </source>
</evidence>
<keyword evidence="2" id="KW-1185">Reference proteome</keyword>
<dbReference type="AlphaFoldDB" id="A0A495R5Q0"/>
<gene>
    <name evidence="1" type="ORF">BDK61_1849</name>
</gene>